<feature type="region of interest" description="Disordered" evidence="6">
    <location>
        <begin position="970"/>
        <end position="1033"/>
    </location>
</feature>
<dbReference type="Pfam" id="PF02018">
    <property type="entry name" value="CBM_4_9"/>
    <property type="match status" value="1"/>
</dbReference>
<dbReference type="EC" id="3.2.1.55" evidence="3"/>
<feature type="domain" description="Alpha-L-arabinofuranosidase C-terminal" evidence="8">
    <location>
        <begin position="607"/>
        <end position="961"/>
    </location>
</feature>
<dbReference type="InterPro" id="IPR051563">
    <property type="entry name" value="Glycosyl_Hydrolase_51"/>
</dbReference>
<dbReference type="InterPro" id="IPR013320">
    <property type="entry name" value="ConA-like_dom_sf"/>
</dbReference>
<feature type="compositionally biased region" description="Low complexity" evidence="6">
    <location>
        <begin position="989"/>
        <end position="1025"/>
    </location>
</feature>
<dbReference type="SUPFAM" id="SSF51011">
    <property type="entry name" value="Glycosyl hydrolase domain"/>
    <property type="match status" value="1"/>
</dbReference>
<dbReference type="SMART" id="SM00813">
    <property type="entry name" value="Alpha-L-AF_C"/>
    <property type="match status" value="1"/>
</dbReference>
<dbReference type="InterPro" id="IPR010720">
    <property type="entry name" value="Alpha-L-AF_C"/>
</dbReference>
<gene>
    <name evidence="9" type="ORF">JAV76_02680</name>
</gene>
<proteinExistence type="inferred from homology"/>
<keyword evidence="4" id="KW-0732">Signal</keyword>
<dbReference type="GO" id="GO:0046556">
    <property type="term" value="F:alpha-L-arabinofuranosidase activity"/>
    <property type="evidence" value="ECO:0007669"/>
    <property type="project" value="UniProtKB-EC"/>
</dbReference>
<keyword evidence="7" id="KW-0812">Transmembrane</keyword>
<dbReference type="AlphaFoldDB" id="A0A934IBN1"/>
<dbReference type="GO" id="GO:0046373">
    <property type="term" value="P:L-arabinose metabolic process"/>
    <property type="evidence" value="ECO:0007669"/>
    <property type="project" value="InterPro"/>
</dbReference>
<keyword evidence="7" id="KW-0472">Membrane</keyword>
<comment type="similarity">
    <text evidence="2">Belongs to the glycosyl hydrolase 51 family.</text>
</comment>
<dbReference type="Gene3D" id="2.60.120.260">
    <property type="entry name" value="Galactose-binding domain-like"/>
    <property type="match status" value="1"/>
</dbReference>
<evidence type="ECO:0000256" key="4">
    <source>
        <dbReference type="ARBA" id="ARBA00022729"/>
    </source>
</evidence>
<feature type="transmembrane region" description="Helical" evidence="7">
    <location>
        <begin position="1044"/>
        <end position="1062"/>
    </location>
</feature>
<dbReference type="SUPFAM" id="SSF49785">
    <property type="entry name" value="Galactose-binding domain-like"/>
    <property type="match status" value="1"/>
</dbReference>
<dbReference type="Pfam" id="PF22848">
    <property type="entry name" value="ASD1_dom"/>
    <property type="match status" value="1"/>
</dbReference>
<evidence type="ECO:0000313" key="10">
    <source>
        <dbReference type="Proteomes" id="UP000602087"/>
    </source>
</evidence>
<dbReference type="PANTHER" id="PTHR31776">
    <property type="entry name" value="ALPHA-L-ARABINOFURANOSIDASE 1"/>
    <property type="match status" value="1"/>
</dbReference>
<dbReference type="Pfam" id="PF06964">
    <property type="entry name" value="Alpha-L-AF_C"/>
    <property type="match status" value="1"/>
</dbReference>
<dbReference type="Proteomes" id="UP000602087">
    <property type="component" value="Unassembled WGS sequence"/>
</dbReference>
<dbReference type="Gene3D" id="2.60.120.560">
    <property type="entry name" value="Exo-inulinase, domain 1"/>
    <property type="match status" value="1"/>
</dbReference>
<dbReference type="InterPro" id="IPR055235">
    <property type="entry name" value="ASD1_cat"/>
</dbReference>
<dbReference type="SUPFAM" id="SSF51445">
    <property type="entry name" value="(Trans)glycosidases"/>
    <property type="match status" value="1"/>
</dbReference>
<evidence type="ECO:0000256" key="7">
    <source>
        <dbReference type="SAM" id="Phobius"/>
    </source>
</evidence>
<comment type="caution">
    <text evidence="9">The sequence shown here is derived from an EMBL/GenBank/DDBJ whole genome shotgun (WGS) entry which is preliminary data.</text>
</comment>
<dbReference type="PANTHER" id="PTHR31776:SF26">
    <property type="entry name" value="SECRETED ARABINOSIDASE"/>
    <property type="match status" value="1"/>
</dbReference>
<keyword evidence="10" id="KW-1185">Reference proteome</keyword>
<name>A0A934IBN1_9MICO</name>
<dbReference type="EMBL" id="JAEINH010000002">
    <property type="protein sequence ID" value="MBI9113919.1"/>
    <property type="molecule type" value="Genomic_DNA"/>
</dbReference>
<evidence type="ECO:0000256" key="3">
    <source>
        <dbReference type="ARBA" id="ARBA00012670"/>
    </source>
</evidence>
<feature type="compositionally biased region" description="Pro residues" evidence="6">
    <location>
        <begin position="976"/>
        <end position="988"/>
    </location>
</feature>
<sequence length="1080" mass="113699">MTQIGLYALAATDGTGHTATFDYVAVQAAEGADVVPDAPFLLRATGDAPHVVLADDGSLGLAATRPARSVVLEASAAEGGAVLTDTASGRVLAVEADGRLVLAADGAPGTVLRLQDAGGGRLHLRHGDEHVGAVDGTLRLADAAAAARFTLAVPPQVGAGHTITIDADGPTTEVSDDLYGIFYEDINRAADGGLYAELVQNRSFEYSTADNASYTGLTSWEAVGRGGGTASPEVVTNAEMLNANNRYYLHLPVDGAPGAPAGVRNVGYNSGIALTEGAGYRFSVFARTDAGTTPLTVRLEDPSGNAVHGATTVDVVGDAWTRYEGTLTATATTADARLAVLAESTATLRLDMVSLFPVDTFEGRENGVRKDLAEMMEAMDPQFLRFPGGCVTNVGTFDAYGAPGYDRRRTYRWKETVGPVEERPTNYNFWGYNQSYGLGYFEYFQLAEDLGSTPLPVVSVGVNGCGGPPPLTDPDALDGWVQDTLDLIEFANGAPTTEWGAVRAEMGHPEPFGLRYIGLGNEEVQREFLDNYPLFSDAIKAAHPEIRIISNSGQTSAGAWFDELWDFAVEQDADLVDEHYYNSPEWFLANANRYDSYDREGPHVFIGEYASKGNTFYNALAEAAFMTGIERNSDVIDLASYAPFFANEDYVQWAPDAVWFDNVDAYGSANYHVQAMFAQNVGDVVVPSTVTQPTNAADDITGGVFLSTWLTSAAYDNVRVTSNDTGDVLFEDDFSDGAAAWNPTGGTWEVVDGEYVQASTTVEDARSTPAVDMSGWSSYTYEMDARKTGGAEGFLVGYGAQSPGSFSWWNLGGWGNTRSAIQQTTSGASVELAGSTTTVDTDRTYRVKVVVEGRTTRLYLDDVLVTEHTDTTVQQDLYQVVTRDDDTGDLVLKVVNASTSAITSPVSITGDVEVAAEAAVTEMTGELTAQNTMSDPDRVVPVERTFTGAGTEFVYEFPESSITILRLGTDAAQAPGNPPGEEPAPPSEAPTEAPAVDPPAAGGAGVPSVAAPAAGTGDGGAAVDPSARASTGSRGALAWTGSDVLLLLLLAGGLVAGGAVLVRRRGSGGRGDHGLAGLDD</sequence>
<evidence type="ECO:0000256" key="2">
    <source>
        <dbReference type="ARBA" id="ARBA00007186"/>
    </source>
</evidence>
<evidence type="ECO:0000259" key="8">
    <source>
        <dbReference type="SMART" id="SM00813"/>
    </source>
</evidence>
<evidence type="ECO:0000256" key="1">
    <source>
        <dbReference type="ARBA" id="ARBA00001462"/>
    </source>
</evidence>
<dbReference type="SUPFAM" id="SSF49899">
    <property type="entry name" value="Concanavalin A-like lectins/glucanases"/>
    <property type="match status" value="1"/>
</dbReference>
<dbReference type="InterPro" id="IPR008979">
    <property type="entry name" value="Galactose-bd-like_sf"/>
</dbReference>
<keyword evidence="5" id="KW-0378">Hydrolase</keyword>
<evidence type="ECO:0000256" key="6">
    <source>
        <dbReference type="SAM" id="MobiDB-lite"/>
    </source>
</evidence>
<reference evidence="9" key="1">
    <citation type="submission" date="2020-12" db="EMBL/GenBank/DDBJ databases">
        <title>Sanguibacter suaedae sp. nov., isolated from Suaeda aralocaspica.</title>
        <authorList>
            <person name="Ma Q."/>
        </authorList>
    </citation>
    <scope>NUCLEOTIDE SEQUENCE</scope>
    <source>
        <strain evidence="9">YZGR15</strain>
    </source>
</reference>
<accession>A0A934IBN1</accession>
<evidence type="ECO:0000313" key="9">
    <source>
        <dbReference type="EMBL" id="MBI9113919.1"/>
    </source>
</evidence>
<dbReference type="InterPro" id="IPR017853">
    <property type="entry name" value="GH"/>
</dbReference>
<comment type="catalytic activity">
    <reaction evidence="1">
        <text>Hydrolysis of terminal non-reducing alpha-L-arabinofuranoside residues in alpha-L-arabinosides.</text>
        <dbReference type="EC" id="3.2.1.55"/>
    </reaction>
</comment>
<dbReference type="InterPro" id="IPR003305">
    <property type="entry name" value="CenC_carb-bd"/>
</dbReference>
<organism evidence="9 10">
    <name type="scientific">Sanguibacter suaedae</name>
    <dbReference type="NCBI Taxonomy" id="2795737"/>
    <lineage>
        <taxon>Bacteria</taxon>
        <taxon>Bacillati</taxon>
        <taxon>Actinomycetota</taxon>
        <taxon>Actinomycetes</taxon>
        <taxon>Micrococcales</taxon>
        <taxon>Sanguibacteraceae</taxon>
        <taxon>Sanguibacter</taxon>
    </lineage>
</organism>
<evidence type="ECO:0000256" key="5">
    <source>
        <dbReference type="ARBA" id="ARBA00022801"/>
    </source>
</evidence>
<protein>
    <recommendedName>
        <fullName evidence="3">non-reducing end alpha-L-arabinofuranosidase</fullName>
        <ecNumber evidence="3">3.2.1.55</ecNumber>
    </recommendedName>
</protein>
<keyword evidence="7" id="KW-1133">Transmembrane helix</keyword>
<dbReference type="Gene3D" id="3.20.20.80">
    <property type="entry name" value="Glycosidases"/>
    <property type="match status" value="1"/>
</dbReference>